<feature type="region of interest" description="Disordered" evidence="3">
    <location>
        <begin position="1"/>
        <end position="55"/>
    </location>
</feature>
<gene>
    <name evidence="4" type="ORF">CBM2587_B90496</name>
</gene>
<organism evidence="4">
    <name type="scientific">Cupriavidus taiwanensis</name>
    <dbReference type="NCBI Taxonomy" id="164546"/>
    <lineage>
        <taxon>Bacteria</taxon>
        <taxon>Pseudomonadati</taxon>
        <taxon>Pseudomonadota</taxon>
        <taxon>Betaproteobacteria</taxon>
        <taxon>Burkholderiales</taxon>
        <taxon>Burkholderiaceae</taxon>
        <taxon>Cupriavidus</taxon>
    </lineage>
</organism>
<evidence type="ECO:0000256" key="3">
    <source>
        <dbReference type="SAM" id="MobiDB-lite"/>
    </source>
</evidence>
<evidence type="ECO:0000313" key="4">
    <source>
        <dbReference type="EMBL" id="SOY68046.1"/>
    </source>
</evidence>
<feature type="compositionally biased region" description="Low complexity" evidence="3">
    <location>
        <begin position="27"/>
        <end position="53"/>
    </location>
</feature>
<name>A0A375CDC5_9BURK</name>
<comment type="caution">
    <text evidence="4">The sequence shown here is derived from an EMBL/GenBank/DDBJ whole genome shotgun (WGS) entry which is preliminary data.</text>
</comment>
<sequence>MTQQFPPSGEPDTPEPRPALSLDPSGTQATRAPNAASAPNAANAQAAAGNGSAEPVRSVQEVSTLIEQSAHDLRSSLNAIQSWAYVLDRAFDTTPAPAQRALDGIRSGMQQQLALIEEMEEAVRLLADESAPRWQQLDLRVLALQAITDRRHAAEARGVLLSPLSTDGSVWPAPLTGATGATAGAAPAEAPEAAAAYCVDGDAMRLAPLLRHLLVHCIWRAPTGGAVHVHLFSEPDYVKLRITESPPLDSQRSASRLAALTDFFGRRAPQGGEPPSRQSSALLLTRRMVEMHGAVLSAESDNCDSDKVSVCIAVRFPRHMPRA</sequence>
<comment type="catalytic activity">
    <reaction evidence="1">
        <text>ATP + protein L-histidine = ADP + protein N-phospho-L-histidine.</text>
        <dbReference type="EC" id="2.7.13.3"/>
    </reaction>
</comment>
<dbReference type="SUPFAM" id="SSF47384">
    <property type="entry name" value="Homodimeric domain of signal transducing histidine kinase"/>
    <property type="match status" value="1"/>
</dbReference>
<evidence type="ECO:0000256" key="2">
    <source>
        <dbReference type="ARBA" id="ARBA00012438"/>
    </source>
</evidence>
<dbReference type="InterPro" id="IPR003661">
    <property type="entry name" value="HisK_dim/P_dom"/>
</dbReference>
<accession>A0A375CDC5</accession>
<reference evidence="4" key="1">
    <citation type="submission" date="2018-01" db="EMBL/GenBank/DDBJ databases">
        <authorList>
            <person name="Clerissi C."/>
        </authorList>
    </citation>
    <scope>NUCLEOTIDE SEQUENCE</scope>
    <source>
        <strain evidence="4">Cupriavidus sp. LMG 19464</strain>
    </source>
</reference>
<dbReference type="EC" id="2.7.13.3" evidence="2"/>
<proteinExistence type="predicted"/>
<protein>
    <recommendedName>
        <fullName evidence="2">histidine kinase</fullName>
        <ecNumber evidence="2">2.7.13.3</ecNumber>
    </recommendedName>
</protein>
<dbReference type="EMBL" id="OFSQ01000038">
    <property type="protein sequence ID" value="SOY68046.1"/>
    <property type="molecule type" value="Genomic_DNA"/>
</dbReference>
<dbReference type="InterPro" id="IPR036097">
    <property type="entry name" value="HisK_dim/P_sf"/>
</dbReference>
<dbReference type="AlphaFoldDB" id="A0A375CDC5"/>
<keyword evidence="4" id="KW-0808">Transferase</keyword>
<dbReference type="RefSeq" id="WP_232346734.1">
    <property type="nucleotide sequence ID" value="NZ_LT976854.1"/>
</dbReference>
<dbReference type="Gene3D" id="1.10.287.130">
    <property type="match status" value="1"/>
</dbReference>
<dbReference type="GO" id="GO:0000155">
    <property type="term" value="F:phosphorelay sensor kinase activity"/>
    <property type="evidence" value="ECO:0007669"/>
    <property type="project" value="InterPro"/>
</dbReference>
<keyword evidence="4" id="KW-0418">Kinase</keyword>
<dbReference type="Proteomes" id="UP000256780">
    <property type="component" value="Chromosome CBM2587_b"/>
</dbReference>
<evidence type="ECO:0000256" key="1">
    <source>
        <dbReference type="ARBA" id="ARBA00000085"/>
    </source>
</evidence>
<dbReference type="CDD" id="cd00082">
    <property type="entry name" value="HisKA"/>
    <property type="match status" value="1"/>
</dbReference>